<evidence type="ECO:0000256" key="1">
    <source>
        <dbReference type="ARBA" id="ARBA00005695"/>
    </source>
</evidence>
<sequence length="530" mass="57508">MANLKRYVAGFAGATVLLAGCSSDPGAVEEGSDGGTSTGSAGGDQFVLALSSDIVSLDPQETTDVPSSQVSTNIYENLLEHDSNMELQPVLAESYEMVDDLTWEFQIREGVTFHDGEELNADAVVKNFERLLDPDNAKPRANMFELVEEITAIDEYTVEFTTSEPFAPLDAHLAHSAAAIISPAAIDADESGDALLSVHAAGTGSFELDEWVQGNEIRLSKNENYWGEEAQVSQVTMRVVPEQSTRIGMLDQGEVHFIDQVESANSGIVDDMQNASLLTQEQLGFEYIGFNTDVEPFDDPDVRRAIAMAIDSEVLLEGLYGGFGSVASGPLSEYTFGYSEDTQGIEYDPEGAKELLAEAGYEDGFSASILTNDANPTRIHIAEVAQDYLQEVGVDLSIEMMEWGAFLDATDQGNTEMFVLGWSTVTADADYALHPNFYSGNHGSQGNSTFYDNEEVDALLTEARSESDNDARADLYAQAEQIIIEEAPMIFTVHNDYITGIADSVEGFNHLATGIYDLSEVSINEEEAGY</sequence>
<gene>
    <name evidence="5" type="ORF">JOD17_004297</name>
</gene>
<dbReference type="SUPFAM" id="SSF53850">
    <property type="entry name" value="Periplasmic binding protein-like II"/>
    <property type="match status" value="1"/>
</dbReference>
<dbReference type="CDD" id="cd08499">
    <property type="entry name" value="PBP2_Ylib_like"/>
    <property type="match status" value="1"/>
</dbReference>
<comment type="similarity">
    <text evidence="1">Belongs to the bacterial solute-binding protein 5 family.</text>
</comment>
<proteinExistence type="inferred from homology"/>
<dbReference type="PANTHER" id="PTHR30290">
    <property type="entry name" value="PERIPLASMIC BINDING COMPONENT OF ABC TRANSPORTER"/>
    <property type="match status" value="1"/>
</dbReference>
<evidence type="ECO:0000313" key="6">
    <source>
        <dbReference type="Proteomes" id="UP000741863"/>
    </source>
</evidence>
<reference evidence="5 6" key="1">
    <citation type="submission" date="2021-01" db="EMBL/GenBank/DDBJ databases">
        <title>Genomic Encyclopedia of Type Strains, Phase IV (KMG-IV): sequencing the most valuable type-strain genomes for metagenomic binning, comparative biology and taxonomic classification.</title>
        <authorList>
            <person name="Goeker M."/>
        </authorList>
    </citation>
    <scope>NUCLEOTIDE SEQUENCE [LARGE SCALE GENOMIC DNA]</scope>
    <source>
        <strain evidence="5 6">DSM 25540</strain>
    </source>
</reference>
<keyword evidence="6" id="KW-1185">Reference proteome</keyword>
<dbReference type="RefSeq" id="WP_204699858.1">
    <property type="nucleotide sequence ID" value="NZ_JAFBEC010000027.1"/>
</dbReference>
<evidence type="ECO:0000256" key="2">
    <source>
        <dbReference type="ARBA" id="ARBA00022448"/>
    </source>
</evidence>
<keyword evidence="3" id="KW-0732">Signal</keyword>
<dbReference type="Gene3D" id="3.10.105.10">
    <property type="entry name" value="Dipeptide-binding Protein, Domain 3"/>
    <property type="match status" value="1"/>
</dbReference>
<protein>
    <submittedName>
        <fullName evidence="5">Peptide/nickel transport system substrate-binding protein</fullName>
    </submittedName>
</protein>
<dbReference type="PIRSF" id="PIRSF002741">
    <property type="entry name" value="MppA"/>
    <property type="match status" value="1"/>
</dbReference>
<dbReference type="Pfam" id="PF00496">
    <property type="entry name" value="SBP_bac_5"/>
    <property type="match status" value="1"/>
</dbReference>
<keyword evidence="2" id="KW-0813">Transport</keyword>
<feature type="domain" description="Solute-binding protein family 5" evidence="4">
    <location>
        <begin position="86"/>
        <end position="442"/>
    </location>
</feature>
<dbReference type="InterPro" id="IPR039424">
    <property type="entry name" value="SBP_5"/>
</dbReference>
<dbReference type="Gene3D" id="3.90.76.10">
    <property type="entry name" value="Dipeptide-binding Protein, Domain 1"/>
    <property type="match status" value="1"/>
</dbReference>
<dbReference type="PANTHER" id="PTHR30290:SF9">
    <property type="entry name" value="OLIGOPEPTIDE-BINDING PROTEIN APPA"/>
    <property type="match status" value="1"/>
</dbReference>
<dbReference type="PROSITE" id="PS51257">
    <property type="entry name" value="PROKAR_LIPOPROTEIN"/>
    <property type="match status" value="1"/>
</dbReference>
<evidence type="ECO:0000256" key="3">
    <source>
        <dbReference type="ARBA" id="ARBA00022729"/>
    </source>
</evidence>
<evidence type="ECO:0000259" key="4">
    <source>
        <dbReference type="Pfam" id="PF00496"/>
    </source>
</evidence>
<dbReference type="InterPro" id="IPR030678">
    <property type="entry name" value="Peptide/Ni-bd"/>
</dbReference>
<dbReference type="Proteomes" id="UP000741863">
    <property type="component" value="Unassembled WGS sequence"/>
</dbReference>
<accession>A0ABS2PI90</accession>
<organism evidence="5 6">
    <name type="scientific">Geomicrobium sediminis</name>
    <dbReference type="NCBI Taxonomy" id="1347788"/>
    <lineage>
        <taxon>Bacteria</taxon>
        <taxon>Bacillati</taxon>
        <taxon>Bacillota</taxon>
        <taxon>Bacilli</taxon>
        <taxon>Bacillales</taxon>
        <taxon>Geomicrobium</taxon>
    </lineage>
</organism>
<evidence type="ECO:0000313" key="5">
    <source>
        <dbReference type="EMBL" id="MBM7635148.1"/>
    </source>
</evidence>
<comment type="caution">
    <text evidence="5">The sequence shown here is derived from an EMBL/GenBank/DDBJ whole genome shotgun (WGS) entry which is preliminary data.</text>
</comment>
<dbReference type="InterPro" id="IPR000914">
    <property type="entry name" value="SBP_5_dom"/>
</dbReference>
<dbReference type="Gene3D" id="3.40.190.10">
    <property type="entry name" value="Periplasmic binding protein-like II"/>
    <property type="match status" value="1"/>
</dbReference>
<dbReference type="EMBL" id="JAFBEC010000027">
    <property type="protein sequence ID" value="MBM7635148.1"/>
    <property type="molecule type" value="Genomic_DNA"/>
</dbReference>
<name>A0ABS2PI90_9BACL</name>